<evidence type="ECO:0000313" key="4">
    <source>
        <dbReference type="EMBL" id="KAA0721907.1"/>
    </source>
</evidence>
<proteinExistence type="predicted"/>
<feature type="transmembrane region" description="Helical" evidence="2">
    <location>
        <begin position="126"/>
        <end position="148"/>
    </location>
</feature>
<dbReference type="GO" id="GO:0045577">
    <property type="term" value="P:regulation of B cell differentiation"/>
    <property type="evidence" value="ECO:0007669"/>
    <property type="project" value="InterPro"/>
</dbReference>
<dbReference type="PANTHER" id="PTHR35680:SF1">
    <property type="entry name" value="NFAT ACTIVATION MOLECULE 1"/>
    <property type="match status" value="1"/>
</dbReference>
<feature type="region of interest" description="Disordered" evidence="1">
    <location>
        <begin position="158"/>
        <end position="177"/>
    </location>
</feature>
<feature type="chain" id="PRO_5022840580" description="Immunoglobulin subtype domain-containing protein" evidence="3">
    <location>
        <begin position="23"/>
        <end position="225"/>
    </location>
</feature>
<dbReference type="EMBL" id="SOYY01000004">
    <property type="protein sequence ID" value="KAA0721907.1"/>
    <property type="molecule type" value="Genomic_DNA"/>
</dbReference>
<sequence>MYVAKPVLCWIFIQCCWRGIEAKASISTENRIRVALTGQTLTFNLSVNVPANSTYKSPECYRENQRIIWDKEKILQSVILMKELKMHNVSFTGSYFCRYEGQTAYWVVLVRDKGYEEPSVVLEKGITLQICVSGILMMFSVAGSLYILKTYKKQPPITDKKNEVTEQRHEDAEDAAMDEDVAPPSVYMALTHRTSSIYDMVDPENIQNCQPPEDDELFDSVYENF</sequence>
<accession>A0A5A9PMB9</accession>
<keyword evidence="2" id="KW-0812">Transmembrane</keyword>
<dbReference type="InterPro" id="IPR033549">
    <property type="entry name" value="NFAM1"/>
</dbReference>
<evidence type="ECO:0000256" key="1">
    <source>
        <dbReference type="SAM" id="MobiDB-lite"/>
    </source>
</evidence>
<feature type="compositionally biased region" description="Basic and acidic residues" evidence="1">
    <location>
        <begin position="158"/>
        <end position="171"/>
    </location>
</feature>
<dbReference type="GO" id="GO:0004888">
    <property type="term" value="F:transmembrane signaling receptor activity"/>
    <property type="evidence" value="ECO:0007669"/>
    <property type="project" value="InterPro"/>
</dbReference>
<dbReference type="GO" id="GO:0045121">
    <property type="term" value="C:membrane raft"/>
    <property type="evidence" value="ECO:0007669"/>
    <property type="project" value="TreeGrafter"/>
</dbReference>
<dbReference type="GO" id="GO:0050853">
    <property type="term" value="P:B cell receptor signaling pathway"/>
    <property type="evidence" value="ECO:0007669"/>
    <property type="project" value="TreeGrafter"/>
</dbReference>
<reference evidence="4 5" key="1">
    <citation type="journal article" date="2019" name="Mol. Ecol. Resour.">
        <title>Chromosome-level genome assembly of Triplophysa tibetana, a fish adapted to the harsh high-altitude environment of the Tibetan Plateau.</title>
        <authorList>
            <person name="Yang X."/>
            <person name="Liu H."/>
            <person name="Ma Z."/>
            <person name="Zou Y."/>
            <person name="Zou M."/>
            <person name="Mao Y."/>
            <person name="Li X."/>
            <person name="Wang H."/>
            <person name="Chen T."/>
            <person name="Wang W."/>
            <person name="Yang R."/>
        </authorList>
    </citation>
    <scope>NUCLEOTIDE SEQUENCE [LARGE SCALE GENOMIC DNA]</scope>
    <source>
        <strain evidence="4">TTIB1903HZAU</strain>
        <tissue evidence="4">Muscle</tissue>
    </source>
</reference>
<keyword evidence="2" id="KW-1133">Transmembrane helix</keyword>
<protein>
    <recommendedName>
        <fullName evidence="6">Immunoglobulin subtype domain-containing protein</fullName>
    </recommendedName>
</protein>
<organism evidence="4 5">
    <name type="scientific">Triplophysa tibetana</name>
    <dbReference type="NCBI Taxonomy" id="1572043"/>
    <lineage>
        <taxon>Eukaryota</taxon>
        <taxon>Metazoa</taxon>
        <taxon>Chordata</taxon>
        <taxon>Craniata</taxon>
        <taxon>Vertebrata</taxon>
        <taxon>Euteleostomi</taxon>
        <taxon>Actinopterygii</taxon>
        <taxon>Neopterygii</taxon>
        <taxon>Teleostei</taxon>
        <taxon>Ostariophysi</taxon>
        <taxon>Cypriniformes</taxon>
        <taxon>Nemacheilidae</taxon>
        <taxon>Triplophysa</taxon>
    </lineage>
</organism>
<keyword evidence="3" id="KW-0732">Signal</keyword>
<comment type="caution">
    <text evidence="4">The sequence shown here is derived from an EMBL/GenBank/DDBJ whole genome shotgun (WGS) entry which is preliminary data.</text>
</comment>
<dbReference type="GO" id="GO:0050861">
    <property type="term" value="P:positive regulation of B cell receptor signaling pathway"/>
    <property type="evidence" value="ECO:0007669"/>
    <property type="project" value="InterPro"/>
</dbReference>
<dbReference type="Proteomes" id="UP000324632">
    <property type="component" value="Chromosome 4"/>
</dbReference>
<name>A0A5A9PMB9_9TELE</name>
<evidence type="ECO:0000256" key="3">
    <source>
        <dbReference type="SAM" id="SignalP"/>
    </source>
</evidence>
<evidence type="ECO:0008006" key="6">
    <source>
        <dbReference type="Google" id="ProtNLM"/>
    </source>
</evidence>
<evidence type="ECO:0000256" key="2">
    <source>
        <dbReference type="SAM" id="Phobius"/>
    </source>
</evidence>
<evidence type="ECO:0000313" key="5">
    <source>
        <dbReference type="Proteomes" id="UP000324632"/>
    </source>
</evidence>
<dbReference type="AlphaFoldDB" id="A0A5A9PMB9"/>
<keyword evidence="2" id="KW-0472">Membrane</keyword>
<gene>
    <name evidence="4" type="ORF">E1301_Tti020529</name>
</gene>
<dbReference type="GO" id="GO:0001819">
    <property type="term" value="P:positive regulation of cytokine production"/>
    <property type="evidence" value="ECO:0007669"/>
    <property type="project" value="InterPro"/>
</dbReference>
<dbReference type="PANTHER" id="PTHR35680">
    <property type="entry name" value="NFAT ACTIVATION MOLECULE 1"/>
    <property type="match status" value="1"/>
</dbReference>
<keyword evidence="5" id="KW-1185">Reference proteome</keyword>
<feature type="signal peptide" evidence="3">
    <location>
        <begin position="1"/>
        <end position="22"/>
    </location>
</feature>